<dbReference type="InterPro" id="IPR001680">
    <property type="entry name" value="WD40_rpt"/>
</dbReference>
<comment type="caution">
    <text evidence="9">The sequence shown here is derived from an EMBL/GenBank/DDBJ whole genome shotgun (WGS) entry which is preliminary data.</text>
</comment>
<feature type="repeat" description="WD" evidence="8">
    <location>
        <begin position="268"/>
        <end position="301"/>
    </location>
</feature>
<dbReference type="PROSITE" id="PS50082">
    <property type="entry name" value="WD_REPEATS_2"/>
    <property type="match status" value="2"/>
</dbReference>
<dbReference type="GO" id="GO:0045943">
    <property type="term" value="P:positive regulation of transcription by RNA polymerase I"/>
    <property type="evidence" value="ECO:0007669"/>
    <property type="project" value="InterPro"/>
</dbReference>
<keyword evidence="7" id="KW-0539">Nucleus</keyword>
<evidence type="ECO:0000313" key="10">
    <source>
        <dbReference type="Proteomes" id="UP000822476"/>
    </source>
</evidence>
<evidence type="ECO:0000256" key="6">
    <source>
        <dbReference type="ARBA" id="ARBA00023163"/>
    </source>
</evidence>
<keyword evidence="4 8" id="KW-0853">WD repeat</keyword>
<evidence type="ECO:0000256" key="3">
    <source>
        <dbReference type="ARBA" id="ARBA00022552"/>
    </source>
</evidence>
<dbReference type="GO" id="GO:0003723">
    <property type="term" value="F:RNA binding"/>
    <property type="evidence" value="ECO:0007669"/>
    <property type="project" value="InterPro"/>
</dbReference>
<dbReference type="SUPFAM" id="SSF50978">
    <property type="entry name" value="WD40 repeat-like"/>
    <property type="match status" value="1"/>
</dbReference>
<dbReference type="PANTHER" id="PTHR44215:SF1">
    <property type="entry name" value="WD REPEAT-CONTAINING PROTEIN 75"/>
    <property type="match status" value="1"/>
</dbReference>
<evidence type="ECO:0000313" key="9">
    <source>
        <dbReference type="EMBL" id="KAF7259067.1"/>
    </source>
</evidence>
<feature type="repeat" description="WD" evidence="8">
    <location>
        <begin position="49"/>
        <end position="91"/>
    </location>
</feature>
<evidence type="ECO:0008006" key="11">
    <source>
        <dbReference type="Google" id="ProtNLM"/>
    </source>
</evidence>
<dbReference type="InterPro" id="IPR053826">
    <property type="entry name" value="WDR75"/>
</dbReference>
<name>A0A8S9Z7J0_9TREM</name>
<keyword evidence="5" id="KW-0677">Repeat</keyword>
<gene>
    <name evidence="9" type="ORF">EG68_03495</name>
</gene>
<evidence type="ECO:0000256" key="2">
    <source>
        <dbReference type="ARBA" id="ARBA00022517"/>
    </source>
</evidence>
<keyword evidence="3" id="KW-0698">rRNA processing</keyword>
<dbReference type="InterPro" id="IPR036322">
    <property type="entry name" value="WD40_repeat_dom_sf"/>
</dbReference>
<sequence>MTTLSRFTRASANVINVSPIYHKDLNLLIYASDKLVILMNITKSTVQKLQGHSDSVTALDFKTRSSHVLVSAGLDGRVIEWDLRTGEKLKQTHLKLPIFSVRCGVYVGHETRGGYSLRKYDVRFETNTSIYDSSELFQYSIGGEMNEIVVYVQGLNLFIFWEDFNETTCYTLTNSKRHEERKQFTCVATHPTELIVATGNRIGEIFLWYNLASSTDDVMDCLSDVDDEMQPEQDSFERMRLAVQLARSCGKLIDYYPVHPSRVNRNLVHWHSCSVSTLCFTPSGSHLLSGGLEGVLVKWDMTECLGGSQQRRFLPHLGSPIAQLTSPGGASEDTVVVTLEHNGFHVLTGALERIYSHQGFIQSPKSWRFTTGFKFPTNLVLLPRHQLPESTSGWPLLLASGTMGSLQLLTVQQQGLFVSKIDVTRQALIPRDNDSKFPVAFSEVLLVSHFRTTNGFSWVATYERMLKLKNKQVDDAARLTWWKYHEPDSTVFDPRKLSSVLVPVAAYCLSYLNCPVSDMGFVNTDNICFYLLLKDLRMLIFENCTFRRSDGLHWIKRICLQLSAWVPETVTVNNVRATVVSTSDFHNSNGFDNHLFLLNAGKFLVLFNWIQLFDDDCPKPVCTLDLSTCSTLSDYIPTTIRVVGKPTVLHKADVTSTSVYFIVCLRGYVRPNRTEKDKLSGCACLMQICPRADQRWMSIELIDVERDLLVTCMSAHPERALVAIGLYDGTVVVYNVVTDETGHKFNRLKSLPGLPAHPLCDHHKRARGGVKSRNVPHKPTTRLVALEFLHSPTAELGTFQMVGLLKTLVGRDRGRRDLVLYNTLAQTQVEDSKESDQPVTSTKSSLLHTCIPITGKPNFSRKRPADITDTNFEDALRQVSQYPIHSAPAPEQLLRQLLDKST</sequence>
<dbReference type="AlphaFoldDB" id="A0A8S9Z7J0"/>
<dbReference type="Proteomes" id="UP000822476">
    <property type="component" value="Unassembled WGS sequence"/>
</dbReference>
<reference evidence="9" key="1">
    <citation type="submission" date="2019-07" db="EMBL/GenBank/DDBJ databases">
        <title>Annotation for the trematode Paragonimus miyazaki's.</title>
        <authorList>
            <person name="Choi Y.-J."/>
        </authorList>
    </citation>
    <scope>NUCLEOTIDE SEQUENCE</scope>
    <source>
        <strain evidence="9">Japan</strain>
    </source>
</reference>
<dbReference type="GO" id="GO:2000234">
    <property type="term" value="P:positive regulation of rRNA processing"/>
    <property type="evidence" value="ECO:0007669"/>
    <property type="project" value="TreeGrafter"/>
</dbReference>
<keyword evidence="6" id="KW-0804">Transcription</keyword>
<dbReference type="GO" id="GO:0032040">
    <property type="term" value="C:small-subunit processome"/>
    <property type="evidence" value="ECO:0007669"/>
    <property type="project" value="InterPro"/>
</dbReference>
<proteinExistence type="predicted"/>
<dbReference type="EMBL" id="JTDE01001387">
    <property type="protein sequence ID" value="KAF7259067.1"/>
    <property type="molecule type" value="Genomic_DNA"/>
</dbReference>
<dbReference type="SMART" id="SM00320">
    <property type="entry name" value="WD40"/>
    <property type="match status" value="4"/>
</dbReference>
<dbReference type="OrthoDB" id="4096at2759"/>
<dbReference type="PROSITE" id="PS50294">
    <property type="entry name" value="WD_REPEATS_REGION"/>
    <property type="match status" value="2"/>
</dbReference>
<dbReference type="PANTHER" id="PTHR44215">
    <property type="entry name" value="WD REPEAT-CONTAINING PROTEIN 75"/>
    <property type="match status" value="1"/>
</dbReference>
<organism evidence="9 10">
    <name type="scientific">Paragonimus skrjabini miyazakii</name>
    <dbReference type="NCBI Taxonomy" id="59628"/>
    <lineage>
        <taxon>Eukaryota</taxon>
        <taxon>Metazoa</taxon>
        <taxon>Spiralia</taxon>
        <taxon>Lophotrochozoa</taxon>
        <taxon>Platyhelminthes</taxon>
        <taxon>Trematoda</taxon>
        <taxon>Digenea</taxon>
        <taxon>Plagiorchiida</taxon>
        <taxon>Troglotremata</taxon>
        <taxon>Troglotrematidae</taxon>
        <taxon>Paragonimus</taxon>
    </lineage>
</organism>
<protein>
    <recommendedName>
        <fullName evidence="11">WD repeat-containing protein 75</fullName>
    </recommendedName>
</protein>
<comment type="subcellular location">
    <subcellularLocation>
        <location evidence="1">Nucleus</location>
        <location evidence="1">Nucleolus</location>
    </subcellularLocation>
</comment>
<keyword evidence="10" id="KW-1185">Reference proteome</keyword>
<evidence type="ECO:0000256" key="7">
    <source>
        <dbReference type="ARBA" id="ARBA00023242"/>
    </source>
</evidence>
<dbReference type="GO" id="GO:0006364">
    <property type="term" value="P:rRNA processing"/>
    <property type="evidence" value="ECO:0007669"/>
    <property type="project" value="UniProtKB-KW"/>
</dbReference>
<evidence type="ECO:0000256" key="4">
    <source>
        <dbReference type="ARBA" id="ARBA00022574"/>
    </source>
</evidence>
<dbReference type="InterPro" id="IPR015943">
    <property type="entry name" value="WD40/YVTN_repeat-like_dom_sf"/>
</dbReference>
<evidence type="ECO:0000256" key="8">
    <source>
        <dbReference type="PROSITE-ProRule" id="PRU00221"/>
    </source>
</evidence>
<dbReference type="Gene3D" id="2.130.10.10">
    <property type="entry name" value="YVTN repeat-like/Quinoprotein amine dehydrogenase"/>
    <property type="match status" value="2"/>
</dbReference>
<evidence type="ECO:0000256" key="1">
    <source>
        <dbReference type="ARBA" id="ARBA00004604"/>
    </source>
</evidence>
<accession>A0A8S9Z7J0</accession>
<dbReference type="Pfam" id="PF00400">
    <property type="entry name" value="WD40"/>
    <property type="match status" value="1"/>
</dbReference>
<evidence type="ECO:0000256" key="5">
    <source>
        <dbReference type="ARBA" id="ARBA00022737"/>
    </source>
</evidence>
<dbReference type="Pfam" id="PF23869">
    <property type="entry name" value="Beta-prop_WDR75_1st"/>
    <property type="match status" value="1"/>
</dbReference>
<keyword evidence="2" id="KW-0690">Ribosome biogenesis</keyword>